<gene>
    <name evidence="1" type="ORF">SAMN05720606_11230</name>
</gene>
<dbReference type="EMBL" id="FMVM01000012">
    <property type="protein sequence ID" value="SCY91857.1"/>
    <property type="molecule type" value="Genomic_DNA"/>
</dbReference>
<organism evidence="1 2">
    <name type="scientific">Paenibacillus polysaccharolyticus</name>
    <dbReference type="NCBI Taxonomy" id="582692"/>
    <lineage>
        <taxon>Bacteria</taxon>
        <taxon>Bacillati</taxon>
        <taxon>Bacillota</taxon>
        <taxon>Bacilli</taxon>
        <taxon>Bacillales</taxon>
        <taxon>Paenibacillaceae</taxon>
        <taxon>Paenibacillus</taxon>
    </lineage>
</organism>
<proteinExistence type="predicted"/>
<dbReference type="Proteomes" id="UP000198538">
    <property type="component" value="Unassembled WGS sequence"/>
</dbReference>
<keyword evidence="2" id="KW-1185">Reference proteome</keyword>
<name>A0A1G5JU51_9BACL</name>
<reference evidence="2" key="1">
    <citation type="submission" date="2016-10" db="EMBL/GenBank/DDBJ databases">
        <authorList>
            <person name="Varghese N."/>
            <person name="Submissions S."/>
        </authorList>
    </citation>
    <scope>NUCLEOTIDE SEQUENCE [LARGE SCALE GENOMIC DNA]</scope>
    <source>
        <strain evidence="2">BL9</strain>
    </source>
</reference>
<sequence length="1895" mass="217626">MPLLTTNEYFFSIRDIFQTSQGYLLMVGSSGSRPLDYKFVYIPYSRYASILMLDFYLARNEADHVINEELIKSIKNDLEGEEQFIVLSDKSSKESNNMHSVINGDKEDSLHGEISEGMRAMRERLSSEIEEQLHDGHLENTRNGFFENELDRNLAGRKQDLQRGVQHTDHAAWRIDDNKELKIFKNVAVARNLLKNLDKIHPSQWALRLSDQDVMLDYIEDSERNTSVEVIVERILESAREQGKHTQNEVFQVANRTIWMLTDRMVTDGAVKEIERDSFIERTLMSVKERLKDTFLSQLVAYSTYTQRELYQFYEEMLTGNRNHHRDIVRTGIEGFSRLQQKQTSNELKQFDATPNRTVRESWLEIFHKQISASVHHLFEMDLHDLFSSDRTSQFGGHLNAHTKASRQAKFEAQTNDDNQWGWRKSDVSEMVVSQGIQGKLKTRQFPSLIHQSVSSERNAIHDVLLTKSKLYNRAMEHHVSSFRNNGIMDGIRSDQEVPVIINKGYTWGSMDRRVQTDIDRPITDSYHPLSALREFQSDYWFIPTEFPEAGRIISNHSVQINQEFPKSNRIIHHNPVYIEDVTTQLKAHRLIVVLGALEDTDKQMVASREATELGYLFRAKPDAYREDVEVAHVERDKPESTRIDKEAAHLLREYSEGRRIDKFEAMVEEKYYKGNVGPRSLYLPKIEKEAKRIHKSSMEFQSSRLGGRSSETEIWVPQHIRAEREEKPLTIEDTIYEVLKSRNHKQLFLNDELYIGHKGRKELDIARLGTSQKKMTQKSMVYMDEMLKKFISDGGTIGNKLYPGHLEDSLLAAELLDRPAIVLELMIDAVYQNDDYAFLDENLLAGIRDRIEALIEVGILSSGKQSSDGLITFSSEGILELHQGIIHSDMPEASPLIDNAWNNTTFIAADPMVREAKTEDTLSESTKEKDSDYTQIGVLDEQHVGSRLDHRGETIEVTYADWDAKPIVFNKDNALGFVQASAAYFNDNVSDIHASQLQQRGGLETETIEAKSPFREGLNREKEYEIAHTLLRAGSSLNHYDAGSMDYREFDVSEEYSTGLRFMQQAEVSEIYNLGSAVNRELQETGGILSVDSSQSRRAHTIHLYTSSTSGLRQARTSEGYEWGSTLLRQALYDDNQYSQGYRDLHGMEWVAEDVVAETYTRDGEILKESFSALSNLKQAMFTDDSVFGENSKRLGELEFLDYAIQEKYSERLEQIFGIQIKRGHEESSWNLALKEKDSWINEDVQGQVYKLGNLEEQWTANKPQIGQLEVQWTASKYQYGLIDEELNGGDKPRYADVPVESIGGLPLKYGQIEEELQASKPQYGNLEEQLLAIKPQYGTLEEIFTSIKPQYGKFEELLLMYKSERNSGLVFDVSGDKLGRDAYTVEQEYGSKGQRLSHIESEITGKLNLNEAIIESLRFGVKPEVKGEWQETLLSRETLRFSTLNAVTEALSIHRAGEVGQQVEGRKDDSSMLLLDETAGLRKVMDGELDSFTWAGSSNHRDAEAAAELAGGYDARETSLPYHMMISSKEITQAEFDQEESTTSIKLNGMGLTADDFSYAEFEERIALVQQENIQGDRDHEWNSHHEYQTEEASLANARLSEMQNPEDTFATFEERCAQVITGFIFAERPEMRAEYLEQLYAFLPERTAHLMKIYHVAKTEGRSSEIEIDSVLAYRDRITDGYLPMMDTMAQGLVFDYSDNLLDRGMNPEDWEGGFGVPEEYDPHDPFNVYYPYSKEMDALELVQSDEWLSFGGGQWKRDEQIGKFYSESAIPEMNGWYRNNFLGERYKFSVDFKVDGSEKRDEGVGIIFKMKDIHNYWMFMISGGDSANMLDMRTPMQLYQVVGGRQELVGSPMQPFKWEKDKWYTLSVSVLEGKMQIYTDSKLQYDLMDTD</sequence>
<accession>A0A1G5JU51</accession>
<dbReference type="Gene3D" id="2.60.120.560">
    <property type="entry name" value="Exo-inulinase, domain 1"/>
    <property type="match status" value="1"/>
</dbReference>
<dbReference type="STRING" id="582692.SAMN05720606_11230"/>
<protein>
    <submittedName>
        <fullName evidence="1">Uncharacterized protein</fullName>
    </submittedName>
</protein>
<evidence type="ECO:0000313" key="2">
    <source>
        <dbReference type="Proteomes" id="UP000198538"/>
    </source>
</evidence>
<evidence type="ECO:0000313" key="1">
    <source>
        <dbReference type="EMBL" id="SCY91857.1"/>
    </source>
</evidence>